<dbReference type="EMBL" id="MUHD01000011">
    <property type="protein sequence ID" value="OXB09684.1"/>
    <property type="molecule type" value="Genomic_DNA"/>
</dbReference>
<evidence type="ECO:0000313" key="1">
    <source>
        <dbReference type="EMBL" id="OXB09684.1"/>
    </source>
</evidence>
<dbReference type="Proteomes" id="UP000198381">
    <property type="component" value="Unassembled WGS sequence"/>
</dbReference>
<name>A0ABX4CYU2_9FLAO</name>
<keyword evidence="2" id="KW-1185">Reference proteome</keyword>
<protein>
    <submittedName>
        <fullName evidence="1">Uncharacterized protein</fullName>
    </submittedName>
</protein>
<comment type="caution">
    <text evidence="1">The sequence shown here is derived from an EMBL/GenBank/DDBJ whole genome shotgun (WGS) entry which is preliminary data.</text>
</comment>
<proteinExistence type="predicted"/>
<reference evidence="1 2" key="1">
    <citation type="submission" date="2016-11" db="EMBL/GenBank/DDBJ databases">
        <title>Whole genomes of Flavobacteriaceae.</title>
        <authorList>
            <person name="Stine C."/>
            <person name="Li C."/>
            <person name="Tadesse D."/>
        </authorList>
    </citation>
    <scope>NUCLEOTIDE SEQUENCE [LARGE SCALE GENOMIC DNA]</scope>
    <source>
        <strain evidence="1 2">CCUG 60112</strain>
    </source>
</reference>
<organism evidence="1 2">
    <name type="scientific">Flavobacterium plurextorum</name>
    <dbReference type="NCBI Taxonomy" id="1114867"/>
    <lineage>
        <taxon>Bacteria</taxon>
        <taxon>Pseudomonadati</taxon>
        <taxon>Bacteroidota</taxon>
        <taxon>Flavobacteriia</taxon>
        <taxon>Flavobacteriales</taxon>
        <taxon>Flavobacteriaceae</taxon>
        <taxon>Flavobacterium</taxon>
    </lineage>
</organism>
<gene>
    <name evidence="1" type="ORF">B0A81_06025</name>
</gene>
<evidence type="ECO:0000313" key="2">
    <source>
        <dbReference type="Proteomes" id="UP000198381"/>
    </source>
</evidence>
<sequence>MCLLNSYLGLSKIPLFSERKDNFLKYKINIFFIKNSMILFDSKNEAFKLPFKAFFIQLKKAAAFKKQTAFKLKKMVLWQYCRI</sequence>
<accession>A0ABX4CYU2</accession>